<comment type="function">
    <text evidence="8">Catalyzes the conversion of 7,8-dihydroneopterin to 6-hydroxymethyl-7,8-dihydropterin.</text>
</comment>
<gene>
    <name evidence="10" type="primary">folB</name>
    <name evidence="10" type="ORF">MARSALSMR5_03597</name>
</gene>
<dbReference type="PANTHER" id="PTHR42844:SF1">
    <property type="entry name" value="DIHYDRONEOPTERIN ALDOLASE 1-RELATED"/>
    <property type="match status" value="1"/>
</dbReference>
<proteinExistence type="inferred from homology"/>
<comment type="similarity">
    <text evidence="4 8">Belongs to the DHNA family.</text>
</comment>
<dbReference type="GO" id="GO:0046654">
    <property type="term" value="P:tetrahydrofolate biosynthetic process"/>
    <property type="evidence" value="ECO:0007669"/>
    <property type="project" value="UniProtKB-UniRule"/>
</dbReference>
<dbReference type="SUPFAM" id="SSF55620">
    <property type="entry name" value="Tetrahydrobiopterin biosynthesis enzymes-like"/>
    <property type="match status" value="1"/>
</dbReference>
<evidence type="ECO:0000256" key="6">
    <source>
        <dbReference type="ARBA" id="ARBA00023235"/>
    </source>
</evidence>
<dbReference type="RefSeq" id="WP_075195713.1">
    <property type="nucleotide sequence ID" value="NZ_CP020931.1"/>
</dbReference>
<evidence type="ECO:0000256" key="7">
    <source>
        <dbReference type="ARBA" id="ARBA00023239"/>
    </source>
</evidence>
<dbReference type="UniPathway" id="UPA00077">
    <property type="reaction ID" value="UER00154"/>
</dbReference>
<evidence type="ECO:0000256" key="1">
    <source>
        <dbReference type="ARBA" id="ARBA00000693"/>
    </source>
</evidence>
<dbReference type="GO" id="GO:0046656">
    <property type="term" value="P:folic acid biosynthetic process"/>
    <property type="evidence" value="ECO:0007669"/>
    <property type="project" value="UniProtKB-UniRule"/>
</dbReference>
<dbReference type="Gene3D" id="3.30.1130.10">
    <property type="match status" value="1"/>
</dbReference>
<dbReference type="NCBIfam" id="TIGR00525">
    <property type="entry name" value="folB"/>
    <property type="match status" value="1"/>
</dbReference>
<dbReference type="GO" id="GO:0016853">
    <property type="term" value="F:isomerase activity"/>
    <property type="evidence" value="ECO:0007669"/>
    <property type="project" value="UniProtKB-KW"/>
</dbReference>
<protein>
    <recommendedName>
        <fullName evidence="8">7,8-dihydroneopterin aldolase</fullName>
        <ecNumber evidence="8">4.1.2.25</ecNumber>
    </recommendedName>
</protein>
<evidence type="ECO:0000256" key="3">
    <source>
        <dbReference type="ARBA" id="ARBA00005013"/>
    </source>
</evidence>
<keyword evidence="5 8" id="KW-0289">Folate biosynthesis</keyword>
<keyword evidence="6" id="KW-0413">Isomerase</keyword>
<dbReference type="EC" id="4.1.2.25" evidence="8"/>
<dbReference type="GeneID" id="77257518"/>
<name>A0A1W6KE78_9GAMM</name>
<dbReference type="InterPro" id="IPR006157">
    <property type="entry name" value="FolB_dom"/>
</dbReference>
<evidence type="ECO:0000313" key="11">
    <source>
        <dbReference type="Proteomes" id="UP000193100"/>
    </source>
</evidence>
<comment type="catalytic activity">
    <reaction evidence="1">
        <text>7,8-dihydroneopterin = 7,8-dihydromonapterin</text>
        <dbReference type="Rhea" id="RHEA:45328"/>
        <dbReference type="ChEBI" id="CHEBI:17001"/>
        <dbReference type="ChEBI" id="CHEBI:71175"/>
        <dbReference type="EC" id="5.1.99.8"/>
    </reaction>
</comment>
<sequence>MTDSVLIEGLAVEAIIGVYDWEREVSQRLLVDLEMAWDNRAPAASDDVSDALNYALVSERVSDYLVEARPQLLETAAEGIAGLLQSEFNVRWVKLTLRKPGAVPAAAAVGVRIERGSL</sequence>
<accession>A0A1W6KE78</accession>
<dbReference type="InterPro" id="IPR043133">
    <property type="entry name" value="GTP-CH-I_C/QueF"/>
</dbReference>
<evidence type="ECO:0000256" key="5">
    <source>
        <dbReference type="ARBA" id="ARBA00022909"/>
    </source>
</evidence>
<dbReference type="Proteomes" id="UP000193100">
    <property type="component" value="Chromosome"/>
</dbReference>
<comment type="catalytic activity">
    <reaction evidence="2 8">
        <text>7,8-dihydroneopterin = 6-hydroxymethyl-7,8-dihydropterin + glycolaldehyde</text>
        <dbReference type="Rhea" id="RHEA:10540"/>
        <dbReference type="ChEBI" id="CHEBI:17001"/>
        <dbReference type="ChEBI" id="CHEBI:17071"/>
        <dbReference type="ChEBI" id="CHEBI:44841"/>
        <dbReference type="EC" id="4.1.2.25"/>
    </reaction>
</comment>
<evidence type="ECO:0000313" key="10">
    <source>
        <dbReference type="EMBL" id="ARM85619.1"/>
    </source>
</evidence>
<dbReference type="NCBIfam" id="TIGR00526">
    <property type="entry name" value="folB_dom"/>
    <property type="match status" value="1"/>
</dbReference>
<organism evidence="10 11">
    <name type="scientific">Marinobacter salarius</name>
    <dbReference type="NCBI Taxonomy" id="1420917"/>
    <lineage>
        <taxon>Bacteria</taxon>
        <taxon>Pseudomonadati</taxon>
        <taxon>Pseudomonadota</taxon>
        <taxon>Gammaproteobacteria</taxon>
        <taxon>Pseudomonadales</taxon>
        <taxon>Marinobacteraceae</taxon>
        <taxon>Marinobacter</taxon>
    </lineage>
</organism>
<evidence type="ECO:0000256" key="8">
    <source>
        <dbReference type="RuleBase" id="RU362079"/>
    </source>
</evidence>
<comment type="pathway">
    <text evidence="3 8">Cofactor biosynthesis; tetrahydrofolate biosynthesis; 2-amino-4-hydroxy-6-hydroxymethyl-7,8-dihydropteridine diphosphate from 7,8-dihydroneopterin triphosphate: step 3/4.</text>
</comment>
<dbReference type="AlphaFoldDB" id="A0A1W6KE78"/>
<dbReference type="PANTHER" id="PTHR42844">
    <property type="entry name" value="DIHYDRONEOPTERIN ALDOLASE 1-RELATED"/>
    <property type="match status" value="1"/>
</dbReference>
<evidence type="ECO:0000256" key="2">
    <source>
        <dbReference type="ARBA" id="ARBA00001353"/>
    </source>
</evidence>
<dbReference type="EMBL" id="CP020931">
    <property type="protein sequence ID" value="ARM85619.1"/>
    <property type="molecule type" value="Genomic_DNA"/>
</dbReference>
<feature type="domain" description="Dihydroneopterin aldolase/epimerase" evidence="9">
    <location>
        <begin position="5"/>
        <end position="115"/>
    </location>
</feature>
<keyword evidence="7 8" id="KW-0456">Lyase</keyword>
<dbReference type="Pfam" id="PF02152">
    <property type="entry name" value="FolB"/>
    <property type="match status" value="1"/>
</dbReference>
<dbReference type="GO" id="GO:0005737">
    <property type="term" value="C:cytoplasm"/>
    <property type="evidence" value="ECO:0007669"/>
    <property type="project" value="TreeGrafter"/>
</dbReference>
<reference evidence="10 11" key="1">
    <citation type="submission" date="2017-04" db="EMBL/GenBank/DDBJ databases">
        <title>Genome Sequence of Marinobacter salarius strain SMR5 Isolated from a culture of the Diatom Skeletonema marinoi.</title>
        <authorList>
            <person name="Topel M."/>
            <person name="Pinder M.I.M."/>
            <person name="Johansson O.N."/>
            <person name="Kourtchenko O."/>
            <person name="Godhe A."/>
            <person name="Clarke A.K."/>
        </authorList>
    </citation>
    <scope>NUCLEOTIDE SEQUENCE [LARGE SCALE GENOMIC DNA]</scope>
    <source>
        <strain evidence="10 11">SMR5</strain>
    </source>
</reference>
<dbReference type="InterPro" id="IPR006156">
    <property type="entry name" value="Dihydroneopterin_aldolase"/>
</dbReference>
<dbReference type="FunFam" id="3.30.1130.10:FF:000002">
    <property type="entry name" value="7,8-dihydroneopterin aldolase"/>
    <property type="match status" value="1"/>
</dbReference>
<dbReference type="SMART" id="SM00905">
    <property type="entry name" value="FolB"/>
    <property type="match status" value="1"/>
</dbReference>
<dbReference type="GO" id="GO:0004150">
    <property type="term" value="F:dihydroneopterin aldolase activity"/>
    <property type="evidence" value="ECO:0007669"/>
    <property type="project" value="UniProtKB-UniRule"/>
</dbReference>
<evidence type="ECO:0000259" key="9">
    <source>
        <dbReference type="SMART" id="SM00905"/>
    </source>
</evidence>
<evidence type="ECO:0000256" key="4">
    <source>
        <dbReference type="ARBA" id="ARBA00005708"/>
    </source>
</evidence>